<evidence type="ECO:0000313" key="2">
    <source>
        <dbReference type="EMBL" id="CZR52200.1"/>
    </source>
</evidence>
<evidence type="ECO:0000313" key="3">
    <source>
        <dbReference type="Proteomes" id="UP000184330"/>
    </source>
</evidence>
<reference evidence="2 3" key="1">
    <citation type="submission" date="2016-03" db="EMBL/GenBank/DDBJ databases">
        <authorList>
            <person name="Ploux O."/>
        </authorList>
    </citation>
    <scope>NUCLEOTIDE SEQUENCE [LARGE SCALE GENOMIC DNA]</scope>
    <source>
        <strain evidence="2 3">UAMH 11012</strain>
    </source>
</reference>
<accession>A0A1L7WHF3</accession>
<organism evidence="2 3">
    <name type="scientific">Phialocephala subalpina</name>
    <dbReference type="NCBI Taxonomy" id="576137"/>
    <lineage>
        <taxon>Eukaryota</taxon>
        <taxon>Fungi</taxon>
        <taxon>Dikarya</taxon>
        <taxon>Ascomycota</taxon>
        <taxon>Pezizomycotina</taxon>
        <taxon>Leotiomycetes</taxon>
        <taxon>Helotiales</taxon>
        <taxon>Mollisiaceae</taxon>
        <taxon>Phialocephala</taxon>
        <taxon>Phialocephala fortinii species complex</taxon>
    </lineage>
</organism>
<sequence>MPPKAKMPPESSTSPAEMSSAHPQVKRAKRPLVSDTSEKDAPSPEPELTTTACFVGGWCAVSLYHGISEKSKNVAWDIDAAENFMKRKKAPACVAKYVERRFEVVSYERKMVGLDEPEVGGMDGKLPWKPRTISDLGCLVADFEPYLRDPDSRTTAMQKAAMTESLNIRWAEGIKTSKAITIVEVEKDKFKSEKVGDFSAVEIGGAGVVS</sequence>
<evidence type="ECO:0000256" key="1">
    <source>
        <dbReference type="SAM" id="MobiDB-lite"/>
    </source>
</evidence>
<name>A0A1L7WHF3_9HELO</name>
<dbReference type="Proteomes" id="UP000184330">
    <property type="component" value="Unassembled WGS sequence"/>
</dbReference>
<gene>
    <name evidence="2" type="ORF">PAC_02077</name>
</gene>
<dbReference type="EMBL" id="FJOG01000002">
    <property type="protein sequence ID" value="CZR52200.1"/>
    <property type="molecule type" value="Genomic_DNA"/>
</dbReference>
<feature type="region of interest" description="Disordered" evidence="1">
    <location>
        <begin position="1"/>
        <end position="47"/>
    </location>
</feature>
<keyword evidence="3" id="KW-1185">Reference proteome</keyword>
<proteinExistence type="predicted"/>
<dbReference type="AlphaFoldDB" id="A0A1L7WHF3"/>
<protein>
    <submittedName>
        <fullName evidence="2">Uncharacterized protein</fullName>
    </submittedName>
</protein>